<feature type="compositionally biased region" description="Basic residues" evidence="1">
    <location>
        <begin position="66"/>
        <end position="88"/>
    </location>
</feature>
<feature type="region of interest" description="Disordered" evidence="1">
    <location>
        <begin position="65"/>
        <end position="110"/>
    </location>
</feature>
<evidence type="ECO:0000313" key="2">
    <source>
        <dbReference type="EMBL" id="KAE9462433.1"/>
    </source>
</evidence>
<name>A0A6A4LT74_9ERIC</name>
<dbReference type="PANTHER" id="PTHR33098:SF112">
    <property type="entry name" value="COTTON FIBER PROTEIN"/>
    <property type="match status" value="1"/>
</dbReference>
<protein>
    <submittedName>
        <fullName evidence="2">Uncharacterized protein</fullName>
    </submittedName>
</protein>
<dbReference type="OrthoDB" id="1682876at2759"/>
<sequence length="193" mass="22870">MRRRKWRRWYWSGRVRIPRRIRMSSDDEFSPRKLGEDELWEWNGALHLPNFSQLPNRIWLIEAKMQRKRRRRKREPSRKYIPSKHKRQPIPNRFDDHRSRSQGQATGELQRQAGLSACTEDLELLDSPASGSSRGGGISRTTSLQSSEDDIDKRAEMFIANFYRQLKLERQVSLQLRYCRGDSFDSASPTHTP</sequence>
<feature type="non-terminal residue" evidence="2">
    <location>
        <position position="1"/>
    </location>
</feature>
<dbReference type="AlphaFoldDB" id="A0A6A4LT74"/>
<keyword evidence="3" id="KW-1185">Reference proteome</keyword>
<dbReference type="Pfam" id="PF05553">
    <property type="entry name" value="DUF761"/>
    <property type="match status" value="1"/>
</dbReference>
<comment type="caution">
    <text evidence="2">The sequence shown here is derived from an EMBL/GenBank/DDBJ whole genome shotgun (WGS) entry which is preliminary data.</text>
</comment>
<dbReference type="Proteomes" id="UP000428333">
    <property type="component" value="Linkage Group LG03"/>
</dbReference>
<proteinExistence type="predicted"/>
<dbReference type="PANTHER" id="PTHR33098">
    <property type="entry name" value="COTTON FIBER (DUF761)"/>
    <property type="match status" value="1"/>
</dbReference>
<accession>A0A6A4LT74</accession>
<feature type="region of interest" description="Disordered" evidence="1">
    <location>
        <begin position="125"/>
        <end position="147"/>
    </location>
</feature>
<gene>
    <name evidence="2" type="ORF">C3L33_05643</name>
</gene>
<dbReference type="EMBL" id="QEFC01000699">
    <property type="protein sequence ID" value="KAE9462433.1"/>
    <property type="molecule type" value="Genomic_DNA"/>
</dbReference>
<evidence type="ECO:0000313" key="3">
    <source>
        <dbReference type="Proteomes" id="UP000428333"/>
    </source>
</evidence>
<organism evidence="2 3">
    <name type="scientific">Rhododendron williamsianum</name>
    <dbReference type="NCBI Taxonomy" id="262921"/>
    <lineage>
        <taxon>Eukaryota</taxon>
        <taxon>Viridiplantae</taxon>
        <taxon>Streptophyta</taxon>
        <taxon>Embryophyta</taxon>
        <taxon>Tracheophyta</taxon>
        <taxon>Spermatophyta</taxon>
        <taxon>Magnoliopsida</taxon>
        <taxon>eudicotyledons</taxon>
        <taxon>Gunneridae</taxon>
        <taxon>Pentapetalae</taxon>
        <taxon>asterids</taxon>
        <taxon>Ericales</taxon>
        <taxon>Ericaceae</taxon>
        <taxon>Ericoideae</taxon>
        <taxon>Rhodoreae</taxon>
        <taxon>Rhododendron</taxon>
    </lineage>
</organism>
<reference evidence="2 3" key="1">
    <citation type="journal article" date="2019" name="Genome Biol. Evol.">
        <title>The Rhododendron genome and chromosomal organization provide insight into shared whole-genome duplications across the heath family (Ericaceae).</title>
        <authorList>
            <person name="Soza V.L."/>
            <person name="Lindsley D."/>
            <person name="Waalkes A."/>
            <person name="Ramage E."/>
            <person name="Patwardhan R.P."/>
            <person name="Burton J.N."/>
            <person name="Adey A."/>
            <person name="Kumar A."/>
            <person name="Qiu R."/>
            <person name="Shendure J."/>
            <person name="Hall B."/>
        </authorList>
    </citation>
    <scope>NUCLEOTIDE SEQUENCE [LARGE SCALE GENOMIC DNA]</scope>
    <source>
        <strain evidence="2">RSF 1966-606</strain>
    </source>
</reference>
<dbReference type="InterPro" id="IPR008480">
    <property type="entry name" value="DUF761_pln"/>
</dbReference>
<evidence type="ECO:0000256" key="1">
    <source>
        <dbReference type="SAM" id="MobiDB-lite"/>
    </source>
</evidence>